<evidence type="ECO:0008006" key="3">
    <source>
        <dbReference type="Google" id="ProtNLM"/>
    </source>
</evidence>
<organism evidence="1 2">
    <name type="scientific">Kutzneria buriramensis</name>
    <dbReference type="NCBI Taxonomy" id="1045776"/>
    <lineage>
        <taxon>Bacteria</taxon>
        <taxon>Bacillati</taxon>
        <taxon>Actinomycetota</taxon>
        <taxon>Actinomycetes</taxon>
        <taxon>Pseudonocardiales</taxon>
        <taxon>Pseudonocardiaceae</taxon>
        <taxon>Kutzneria</taxon>
    </lineage>
</organism>
<proteinExistence type="predicted"/>
<name>A0A3E0I608_9PSEU</name>
<accession>A0A3E0I608</accession>
<sequence length="82" mass="9082">MNVPQYDVAELRRALAEDPRTAELGVQVRIRGDQLFLTGDVACPERRAAIAEVAAEHSDGLALHNEVRVVRHDPPTGQEDLR</sequence>
<dbReference type="RefSeq" id="WP_170217363.1">
    <property type="nucleotide sequence ID" value="NZ_CP144375.1"/>
</dbReference>
<keyword evidence="2" id="KW-1185">Reference proteome</keyword>
<gene>
    <name evidence="1" type="ORF">BCF44_102272</name>
</gene>
<dbReference type="Proteomes" id="UP000256269">
    <property type="component" value="Unassembled WGS sequence"/>
</dbReference>
<dbReference type="EMBL" id="QUNO01000002">
    <property type="protein sequence ID" value="REH54040.1"/>
    <property type="molecule type" value="Genomic_DNA"/>
</dbReference>
<evidence type="ECO:0000313" key="2">
    <source>
        <dbReference type="Proteomes" id="UP000256269"/>
    </source>
</evidence>
<reference evidence="1 2" key="1">
    <citation type="submission" date="2018-08" db="EMBL/GenBank/DDBJ databases">
        <title>Genomic Encyclopedia of Archaeal and Bacterial Type Strains, Phase II (KMG-II): from individual species to whole genera.</title>
        <authorList>
            <person name="Goeker M."/>
        </authorList>
    </citation>
    <scope>NUCLEOTIDE SEQUENCE [LARGE SCALE GENOMIC DNA]</scope>
    <source>
        <strain evidence="1 2">DSM 45791</strain>
    </source>
</reference>
<evidence type="ECO:0000313" key="1">
    <source>
        <dbReference type="EMBL" id="REH54040.1"/>
    </source>
</evidence>
<protein>
    <recommendedName>
        <fullName evidence="3">BON domain-containing protein</fullName>
    </recommendedName>
</protein>
<comment type="caution">
    <text evidence="1">The sequence shown here is derived from an EMBL/GenBank/DDBJ whole genome shotgun (WGS) entry which is preliminary data.</text>
</comment>
<dbReference type="AlphaFoldDB" id="A0A3E0I608"/>